<dbReference type="EMBL" id="QVLV01000002">
    <property type="protein sequence ID" value="RGE64289.1"/>
    <property type="molecule type" value="Genomic_DNA"/>
</dbReference>
<name>A0A3E3IB33_9FIRM</name>
<feature type="transmembrane region" description="Helical" evidence="5">
    <location>
        <begin position="85"/>
        <end position="108"/>
    </location>
</feature>
<evidence type="ECO:0000256" key="5">
    <source>
        <dbReference type="SAM" id="Phobius"/>
    </source>
</evidence>
<comment type="caution">
    <text evidence="7">The sequence shown here is derived from an EMBL/GenBank/DDBJ whole genome shotgun (WGS) entry which is preliminary data.</text>
</comment>
<evidence type="ECO:0000313" key="7">
    <source>
        <dbReference type="EMBL" id="RGE64289.1"/>
    </source>
</evidence>
<feature type="transmembrane region" description="Helical" evidence="5">
    <location>
        <begin position="128"/>
        <end position="147"/>
    </location>
</feature>
<feature type="transmembrane region" description="Helical" evidence="5">
    <location>
        <begin position="6"/>
        <end position="26"/>
    </location>
</feature>
<feature type="transmembrane region" description="Helical" evidence="5">
    <location>
        <begin position="33"/>
        <end position="53"/>
    </location>
</feature>
<evidence type="ECO:0000256" key="1">
    <source>
        <dbReference type="ARBA" id="ARBA00022553"/>
    </source>
</evidence>
<proteinExistence type="predicted"/>
<gene>
    <name evidence="7" type="ORF">DXC51_04285</name>
</gene>
<dbReference type="Gene3D" id="1.10.287.130">
    <property type="match status" value="1"/>
</dbReference>
<keyword evidence="5" id="KW-0472">Membrane</keyword>
<keyword evidence="2" id="KW-0808">Transferase</keyword>
<sequence length="289" mass="33526">MIEIYGCFLTLIIGFITCFLFYQILIPRRGRRLTAWIVGAAGMSVCSLLLKPLVQSLPLWIYTAVMMFIMAVFLFLLYRIKIKEALLWSVLSCGIQAVTELMAVGLLFCIRRVNYEALYVLNELHVTATLFACIIEMFFIMLVLVIWKFRVQGKRRKNILLLITIPVYQLALLGCMFYMCSDFSREVLGAGMLIVLFSLLLDWLTAGLIDGQNLRAEMEEQVNRLNEERRKELEYCAQNSRYLEEVRLMRHDFSNQLQLVDALYAQGGKEEQIRELMDELKKRVNGAEK</sequence>
<evidence type="ECO:0000259" key="6">
    <source>
        <dbReference type="Pfam" id="PF14689"/>
    </source>
</evidence>
<evidence type="ECO:0000256" key="2">
    <source>
        <dbReference type="ARBA" id="ARBA00022679"/>
    </source>
</evidence>
<evidence type="ECO:0000313" key="8">
    <source>
        <dbReference type="Proteomes" id="UP000260812"/>
    </source>
</evidence>
<keyword evidence="1" id="KW-0597">Phosphoprotein</keyword>
<dbReference type="Proteomes" id="UP000260812">
    <property type="component" value="Unassembled WGS sequence"/>
</dbReference>
<protein>
    <recommendedName>
        <fullName evidence="6">SpoOB alpha-helical domain-containing protein</fullName>
    </recommendedName>
</protein>
<dbReference type="SUPFAM" id="SSF55890">
    <property type="entry name" value="Sporulation response regulatory protein Spo0B"/>
    <property type="match status" value="1"/>
</dbReference>
<evidence type="ECO:0000256" key="3">
    <source>
        <dbReference type="ARBA" id="ARBA00022777"/>
    </source>
</evidence>
<accession>A0A3E3IB33</accession>
<keyword evidence="3" id="KW-0418">Kinase</keyword>
<keyword evidence="8" id="KW-1185">Reference proteome</keyword>
<keyword evidence="5" id="KW-0812">Transmembrane</keyword>
<dbReference type="Pfam" id="PF14689">
    <property type="entry name" value="SPOB_a"/>
    <property type="match status" value="1"/>
</dbReference>
<dbReference type="RefSeq" id="WP_021635992.1">
    <property type="nucleotide sequence ID" value="NZ_CANNOQ010000084.1"/>
</dbReference>
<reference evidence="7 8" key="1">
    <citation type="submission" date="2018-08" db="EMBL/GenBank/DDBJ databases">
        <title>A genome reference for cultivated species of the human gut microbiota.</title>
        <authorList>
            <person name="Zou Y."/>
            <person name="Xue W."/>
            <person name="Luo G."/>
        </authorList>
    </citation>
    <scope>NUCLEOTIDE SEQUENCE [LARGE SCALE GENOMIC DNA]</scope>
    <source>
        <strain evidence="7 8">TF05-5AC</strain>
    </source>
</reference>
<dbReference type="AlphaFoldDB" id="A0A3E3IB33"/>
<organism evidence="7 8">
    <name type="scientific">Eisenbergiella massiliensis</name>
    <dbReference type="NCBI Taxonomy" id="1720294"/>
    <lineage>
        <taxon>Bacteria</taxon>
        <taxon>Bacillati</taxon>
        <taxon>Bacillota</taxon>
        <taxon>Clostridia</taxon>
        <taxon>Lachnospirales</taxon>
        <taxon>Lachnospiraceae</taxon>
        <taxon>Eisenbergiella</taxon>
    </lineage>
</organism>
<feature type="transmembrane region" description="Helical" evidence="5">
    <location>
        <begin position="59"/>
        <end position="78"/>
    </location>
</feature>
<dbReference type="InterPro" id="IPR016120">
    <property type="entry name" value="Sig_transdc_His_kin_SpoOB"/>
</dbReference>
<dbReference type="InterPro" id="IPR039506">
    <property type="entry name" value="SPOB_a"/>
</dbReference>
<feature type="transmembrane region" description="Helical" evidence="5">
    <location>
        <begin position="159"/>
        <end position="179"/>
    </location>
</feature>
<dbReference type="GO" id="GO:0000155">
    <property type="term" value="F:phosphorelay sensor kinase activity"/>
    <property type="evidence" value="ECO:0007669"/>
    <property type="project" value="InterPro"/>
</dbReference>
<feature type="domain" description="SpoOB alpha-helical" evidence="6">
    <location>
        <begin position="242"/>
        <end position="285"/>
    </location>
</feature>
<keyword evidence="4" id="KW-0175">Coiled coil</keyword>
<feature type="coiled-coil region" evidence="4">
    <location>
        <begin position="208"/>
        <end position="235"/>
    </location>
</feature>
<keyword evidence="5" id="KW-1133">Transmembrane helix</keyword>
<dbReference type="GeneID" id="97986124"/>
<evidence type="ECO:0000256" key="4">
    <source>
        <dbReference type="SAM" id="Coils"/>
    </source>
</evidence>
<feature type="transmembrane region" description="Helical" evidence="5">
    <location>
        <begin position="191"/>
        <end position="209"/>
    </location>
</feature>